<dbReference type="EMBL" id="JAIUJR010000004">
    <property type="protein sequence ID" value="MCA0132542.1"/>
    <property type="molecule type" value="Genomic_DNA"/>
</dbReference>
<dbReference type="Proteomes" id="UP001198901">
    <property type="component" value="Unassembled WGS sequence"/>
</dbReference>
<gene>
    <name evidence="1" type="ORF">LBU54_08090</name>
</gene>
<comment type="caution">
    <text evidence="1">The sequence shown here is derived from an EMBL/GenBank/DDBJ whole genome shotgun (WGS) entry which is preliminary data.</text>
</comment>
<dbReference type="InterPro" id="IPR017853">
    <property type="entry name" value="GH"/>
</dbReference>
<keyword evidence="1" id="KW-0378">Hydrolase</keyword>
<organism evidence="1 2">
    <name type="scientific">Winogradskyella alexanderae</name>
    <dbReference type="NCBI Taxonomy" id="2877123"/>
    <lineage>
        <taxon>Bacteria</taxon>
        <taxon>Pseudomonadati</taxon>
        <taxon>Bacteroidota</taxon>
        <taxon>Flavobacteriia</taxon>
        <taxon>Flavobacteriales</taxon>
        <taxon>Flavobacteriaceae</taxon>
        <taxon>Winogradskyella</taxon>
    </lineage>
</organism>
<reference evidence="2" key="1">
    <citation type="submission" date="2023-07" db="EMBL/GenBank/DDBJ databases">
        <authorList>
            <person name="Yue Y."/>
        </authorList>
    </citation>
    <scope>NUCLEOTIDE SEQUENCE [LARGE SCALE GENOMIC DNA]</scope>
    <source>
        <strain evidence="2">D23</strain>
    </source>
</reference>
<dbReference type="InterPro" id="IPR055151">
    <property type="entry name" value="GH113"/>
</dbReference>
<dbReference type="RefSeq" id="WP_224528144.1">
    <property type="nucleotide sequence ID" value="NZ_JAIUJR010000004.1"/>
</dbReference>
<keyword evidence="2" id="KW-1185">Reference proteome</keyword>
<name>A0ABS7XR96_9FLAO</name>
<dbReference type="PROSITE" id="PS51257">
    <property type="entry name" value="PROKAR_LIPOPROTEIN"/>
    <property type="match status" value="1"/>
</dbReference>
<dbReference type="SUPFAM" id="SSF51445">
    <property type="entry name" value="(Trans)glycosidases"/>
    <property type="match status" value="1"/>
</dbReference>
<dbReference type="Pfam" id="PF22612">
    <property type="entry name" value="GH113"/>
    <property type="match status" value="1"/>
</dbReference>
<proteinExistence type="predicted"/>
<dbReference type="Gene3D" id="3.20.20.80">
    <property type="entry name" value="Glycosidases"/>
    <property type="match status" value="1"/>
</dbReference>
<dbReference type="GO" id="GO:0016787">
    <property type="term" value="F:hydrolase activity"/>
    <property type="evidence" value="ECO:0007669"/>
    <property type="project" value="UniProtKB-KW"/>
</dbReference>
<accession>A0ABS7XR96</accession>
<dbReference type="CDD" id="cd19608">
    <property type="entry name" value="GH113_mannanase-like"/>
    <property type="match status" value="1"/>
</dbReference>
<protein>
    <submittedName>
        <fullName evidence="1">Glycoside hydrolase</fullName>
    </submittedName>
</protein>
<sequence length="338" mass="39305">MKRIVGIILFLLLVGCAASSYRPAKINGVSFVAAPHKIDSTHLEPVVKVNANYAAIMPFGFIRSLDNPNIIHNTDRQWFGETKVGAQQYILELQKKGIKVMIKPQIWVWRGEFTGNIMMTNEDDWQILEKSYSSFILDYADLAQTVNAEILCVGTELELFIKYRPKYWSSLIDEIRSVYTGKLTYAANWDEYRRTPFWDQLDFIGIDAYFPVSDNKTPSIEDCLLGWQKHKSEIMALAKYHKKKVLFTEYGYRSVDFAGKQPWVADRKMDNVNLQAQVNTMQALYETFWEEDWFAGGFIWKWYIEHEKVGGEANFMFTPQNKPVEEVIKIQYGQSNNY</sequence>
<evidence type="ECO:0000313" key="2">
    <source>
        <dbReference type="Proteomes" id="UP001198901"/>
    </source>
</evidence>
<evidence type="ECO:0000313" key="1">
    <source>
        <dbReference type="EMBL" id="MCA0132542.1"/>
    </source>
</evidence>